<dbReference type="Proteomes" id="UP001291912">
    <property type="component" value="Unassembled WGS sequence"/>
</dbReference>
<protein>
    <submittedName>
        <fullName evidence="2">Amidohydrolase family protein</fullName>
    </submittedName>
</protein>
<reference evidence="2 3" key="1">
    <citation type="submission" date="2023-10" db="EMBL/GenBank/DDBJ databases">
        <title>Microbacterium xanthum sp. nov., isolated from seaweed.</title>
        <authorList>
            <person name="Lee S.D."/>
        </authorList>
    </citation>
    <scope>NUCLEOTIDE SEQUENCE [LARGE SCALE GENOMIC DNA]</scope>
    <source>
        <strain evidence="2 3">KCTC 19124</strain>
    </source>
</reference>
<sequence>MTDRRRLIVHGGAVLSSDAEQVVHADLLIEDGMIAQIRDRGHGEDPFAGVDAARLDARRRLVAPGFVNGHTHSHTGILGGIARDWTLEHSLINGPWTGAERSVELTRISALLVATELVASGCTALFDLVYRFPDVDADGFLATAEAYRDVGVRATLAPMVADRSLYEALPALASCGHPATAAASSLPAAADIIAACAGLIERWPHDRTMLAPAVAPTIPAHCSDELLAGLDRLARETGVRLHMHLAESKPQARAGAQRYGRSITAELDARGMLRPGVTVAHAVWIDGADARLLATGGVDVVTVPGSNMRLGSGLQDSRALVEAGATLAVGTDGANSADALDMLHAVQLTSSVSHVFDRPAHEWLTPGEVLRAATAGGAAAVGLGEVTGRIAPGYAADLVFWDLGAAAFTPGIDLVNQIVTAARAGDVRTVMVGGRIVVDDGVVTGVDVSRLRDRAAELCEEYFAAATPRRAAAGEVAAAARDVLAAQRRLPWTPERLLPASSD</sequence>
<feature type="domain" description="Amidohydrolase-related" evidence="1">
    <location>
        <begin position="62"/>
        <end position="437"/>
    </location>
</feature>
<dbReference type="InterPro" id="IPR050287">
    <property type="entry name" value="MTA/SAH_deaminase"/>
</dbReference>
<name>A0ABU5N4D0_9MICO</name>
<accession>A0ABU5N4D0</accession>
<dbReference type="EMBL" id="JAWJYN010000001">
    <property type="protein sequence ID" value="MDZ8160936.1"/>
    <property type="molecule type" value="Genomic_DNA"/>
</dbReference>
<dbReference type="Gene3D" id="2.30.40.10">
    <property type="entry name" value="Urease, subunit C, domain 1"/>
    <property type="match status" value="1"/>
</dbReference>
<evidence type="ECO:0000313" key="2">
    <source>
        <dbReference type="EMBL" id="MDZ8160936.1"/>
    </source>
</evidence>
<dbReference type="Gene3D" id="3.20.20.140">
    <property type="entry name" value="Metal-dependent hydrolases"/>
    <property type="match status" value="1"/>
</dbReference>
<dbReference type="PANTHER" id="PTHR43794:SF5">
    <property type="entry name" value="CHLOROHYDROLASE FAMILY PROTEIN"/>
    <property type="match status" value="1"/>
</dbReference>
<dbReference type="RefSeq" id="WP_194423609.1">
    <property type="nucleotide sequence ID" value="NZ_BAAAPT010000001.1"/>
</dbReference>
<gene>
    <name evidence="2" type="ORF">R2Q92_03750</name>
</gene>
<organism evidence="2 3">
    <name type="scientific">Microbacterium aquimaris</name>
    <dbReference type="NCBI Taxonomy" id="459816"/>
    <lineage>
        <taxon>Bacteria</taxon>
        <taxon>Bacillati</taxon>
        <taxon>Actinomycetota</taxon>
        <taxon>Actinomycetes</taxon>
        <taxon>Micrococcales</taxon>
        <taxon>Microbacteriaceae</taxon>
        <taxon>Microbacterium</taxon>
    </lineage>
</organism>
<evidence type="ECO:0000259" key="1">
    <source>
        <dbReference type="Pfam" id="PF01979"/>
    </source>
</evidence>
<dbReference type="Pfam" id="PF01979">
    <property type="entry name" value="Amidohydro_1"/>
    <property type="match status" value="1"/>
</dbReference>
<dbReference type="InterPro" id="IPR006680">
    <property type="entry name" value="Amidohydro-rel"/>
</dbReference>
<dbReference type="InterPro" id="IPR032466">
    <property type="entry name" value="Metal_Hydrolase"/>
</dbReference>
<proteinExistence type="predicted"/>
<dbReference type="SUPFAM" id="SSF51556">
    <property type="entry name" value="Metallo-dependent hydrolases"/>
    <property type="match status" value="1"/>
</dbReference>
<comment type="caution">
    <text evidence="2">The sequence shown here is derived from an EMBL/GenBank/DDBJ whole genome shotgun (WGS) entry which is preliminary data.</text>
</comment>
<dbReference type="PANTHER" id="PTHR43794">
    <property type="entry name" value="AMINOHYDROLASE SSNA-RELATED"/>
    <property type="match status" value="1"/>
</dbReference>
<dbReference type="SUPFAM" id="SSF51338">
    <property type="entry name" value="Composite domain of metallo-dependent hydrolases"/>
    <property type="match status" value="1"/>
</dbReference>
<dbReference type="InterPro" id="IPR011059">
    <property type="entry name" value="Metal-dep_hydrolase_composite"/>
</dbReference>
<evidence type="ECO:0000313" key="3">
    <source>
        <dbReference type="Proteomes" id="UP001291912"/>
    </source>
</evidence>
<keyword evidence="3" id="KW-1185">Reference proteome</keyword>